<reference evidence="17" key="5">
    <citation type="submission" date="2025-09" db="UniProtKB">
        <authorList>
            <consortium name="Ensembl"/>
        </authorList>
    </citation>
    <scope>IDENTIFICATION</scope>
</reference>
<keyword evidence="18" id="KW-1185">Reference proteome</keyword>
<dbReference type="CDD" id="cd00033">
    <property type="entry name" value="CCP"/>
    <property type="match status" value="19"/>
</dbReference>
<feature type="domain" description="Sushi" evidence="16">
    <location>
        <begin position="868"/>
        <end position="928"/>
    </location>
</feature>
<feature type="domain" description="Sushi" evidence="16">
    <location>
        <begin position="1107"/>
        <end position="1165"/>
    </location>
</feature>
<comment type="function">
    <text evidence="12">Glycoprotein that plays an essential role in maintaining a well-balanced immune response by modulating complement activation. Acts as a soluble inhibitor of complement, where its binding to self markers such as glycan structures prevents complement activation and amplification on cell surfaces. Accelerates the decay of the complement alternative pathway (AP) C3 convertase C3bBb, thus preventing local formation of more C3b, the central player of the complement amplification loop. As a cofactor of the serine protease factor I, CFH also regulates proteolytic degradation of already-deposited C3b. In addition, mediates several cellular responses through interaction with specific receptors. For example, interacts with CR3/ITGAM receptor and thereby mediates the adhesion of human neutrophils to different pathogens. In turn, these pathogens are phagocytosed and destroyed.</text>
</comment>
<feature type="domain" description="Sushi" evidence="16">
    <location>
        <begin position="1259"/>
        <end position="1316"/>
    </location>
</feature>
<evidence type="ECO:0000256" key="3">
    <source>
        <dbReference type="ARBA" id="ARBA00022588"/>
    </source>
</evidence>
<organism evidence="17 18">
    <name type="scientific">Homo sapiens</name>
    <name type="common">Human</name>
    <dbReference type="NCBI Taxonomy" id="9606"/>
    <lineage>
        <taxon>Eukaryota</taxon>
        <taxon>Metazoa</taxon>
        <taxon>Chordata</taxon>
        <taxon>Craniata</taxon>
        <taxon>Vertebrata</taxon>
        <taxon>Euteleostomi</taxon>
        <taxon>Mammalia</taxon>
        <taxon>Eutheria</taxon>
        <taxon>Euarchontoglires</taxon>
        <taxon>Primates</taxon>
        <taxon>Haplorrhini</taxon>
        <taxon>Catarrhini</taxon>
        <taxon>Hominidae</taxon>
        <taxon>Homo</taxon>
    </lineage>
</organism>
<feature type="domain" description="Sushi" evidence="16">
    <location>
        <begin position="1046"/>
        <end position="1104"/>
    </location>
</feature>
<evidence type="ECO:0000256" key="13">
    <source>
        <dbReference type="ARBA" id="ARBA00073358"/>
    </source>
</evidence>
<dbReference type="SMR" id="A0A8Q3SIA1"/>
<dbReference type="Pfam" id="PF00084">
    <property type="entry name" value="Sushi"/>
    <property type="match status" value="22"/>
</dbReference>
<keyword evidence="2" id="KW-0964">Secreted</keyword>
<dbReference type="GO" id="GO:0008201">
    <property type="term" value="F:heparin binding"/>
    <property type="evidence" value="ECO:0007669"/>
    <property type="project" value="UniProtKB-ARBA"/>
</dbReference>
<evidence type="ECO:0000256" key="9">
    <source>
        <dbReference type="ARBA" id="ARBA00023157"/>
    </source>
</evidence>
<reference evidence="17 18" key="3">
    <citation type="journal article" date="2006" name="Nature">
        <title>The DNA sequence and biological annotation of human chromosome 1.</title>
        <authorList>
            <person name="Gregory S.G."/>
            <person name="Barlow K.F."/>
            <person name="McLay K.E."/>
            <person name="Kaul R."/>
            <person name="Swarbreck D."/>
            <person name="Dunham A."/>
            <person name="Scott C.E."/>
            <person name="Howe K.L."/>
            <person name="Woodfine K."/>
            <person name="Spencer C.C."/>
            <person name="Jones M.C."/>
            <person name="Gillson C."/>
            <person name="Searle S."/>
            <person name="Zhou Y."/>
            <person name="Kokocinski F."/>
            <person name="McDonald L."/>
            <person name="Evans R."/>
            <person name="Phillips K."/>
            <person name="Atkinson A."/>
            <person name="Cooper R."/>
            <person name="Jones C."/>
            <person name="Hall R.E."/>
            <person name="Andrews T.D."/>
            <person name="Lloyd C."/>
            <person name="Ainscough R."/>
            <person name="Almeida J.P."/>
            <person name="Ambrose K.D."/>
            <person name="Anderson F."/>
            <person name="Andrew R.W."/>
            <person name="Ashwell R.I."/>
            <person name="Aubin K."/>
            <person name="Babbage A.K."/>
            <person name="Bagguley C.L."/>
            <person name="Bailey J."/>
            <person name="Beasley H."/>
            <person name="Bethel G."/>
            <person name="Bird C.P."/>
            <person name="Bray-Allen S."/>
            <person name="Brown J.Y."/>
            <person name="Brown A.J."/>
            <person name="Buckley D."/>
            <person name="Burton J."/>
            <person name="Bye J."/>
            <person name="Carder C."/>
            <person name="Chapman J.C."/>
            <person name="Clark S.Y."/>
            <person name="Clarke G."/>
            <person name="Clee C."/>
            <person name="Cobley V."/>
            <person name="Collier R.E."/>
            <person name="Corby N."/>
            <person name="Coville G.J."/>
            <person name="Davies J."/>
            <person name="Deadman R."/>
            <person name="Dunn M."/>
            <person name="Earthrowl M."/>
            <person name="Ellington A.G."/>
            <person name="Errington H."/>
            <person name="Frankish A."/>
            <person name="Frankland J."/>
            <person name="French L."/>
            <person name="Garner P."/>
            <person name="Garnett J."/>
            <person name="Gay L."/>
            <person name="Ghori M.R."/>
            <person name="Gibson R."/>
            <person name="Gilby L.M."/>
            <person name="Gillett W."/>
            <person name="Glithero R.J."/>
            <person name="Grafham D.V."/>
            <person name="Griffiths C."/>
            <person name="Griffiths-Jones S."/>
            <person name="Grocock R."/>
            <person name="Hammond S."/>
            <person name="Harrison E.S."/>
            <person name="Hart E."/>
            <person name="Haugen E."/>
            <person name="Heath P.D."/>
            <person name="Holmes S."/>
            <person name="Holt K."/>
            <person name="Howden P.J."/>
            <person name="Hunt A.R."/>
            <person name="Hunt S.E."/>
            <person name="Hunter G."/>
            <person name="Isherwood J."/>
            <person name="James R."/>
            <person name="Johnson C."/>
            <person name="Johnson D."/>
            <person name="Joy A."/>
            <person name="Kay M."/>
            <person name="Kershaw J.K."/>
            <person name="Kibukawa M."/>
            <person name="Kimberley A.M."/>
            <person name="King A."/>
            <person name="Knights A.J."/>
            <person name="Lad H."/>
            <person name="Laird G."/>
            <person name="Lawlor S."/>
            <person name="Leongamornlert D.A."/>
            <person name="Lloyd D.M."/>
            <person name="Loveland J."/>
            <person name="Lovell J."/>
            <person name="Lush M.J."/>
            <person name="Lyne R."/>
            <person name="Martin S."/>
            <person name="Mashreghi-Mohammadi M."/>
            <person name="Matthews L."/>
            <person name="Matthews N.S."/>
            <person name="McLaren S."/>
            <person name="Milne S."/>
            <person name="Mistry S."/>
            <person name="Moore M.J."/>
            <person name="Nickerson T."/>
            <person name="O'Dell C.N."/>
            <person name="Oliver K."/>
            <person name="Palmeiri A."/>
            <person name="Palmer S.A."/>
            <person name="Parker A."/>
            <person name="Patel D."/>
            <person name="Pearce A.V."/>
            <person name="Peck A.I."/>
            <person name="Pelan S."/>
            <person name="Phelps K."/>
            <person name="Phillimore B.J."/>
            <person name="Plumb R."/>
            <person name="Rajan J."/>
            <person name="Raymond C."/>
            <person name="Rouse G."/>
            <person name="Saenphimmachak C."/>
            <person name="Sehra H.K."/>
            <person name="Sheridan E."/>
            <person name="Shownkeen R."/>
            <person name="Sims S."/>
            <person name="Skuce C.D."/>
            <person name="Smith M."/>
            <person name="Steward C."/>
            <person name="Subramanian S."/>
            <person name="Sycamore N."/>
            <person name="Tracey A."/>
            <person name="Tromans A."/>
            <person name="Van Helmond Z."/>
            <person name="Wall M."/>
            <person name="Wallis J.M."/>
            <person name="White S."/>
            <person name="Whitehead S.L."/>
            <person name="Wilkinson J.E."/>
            <person name="Willey D.L."/>
            <person name="Williams H."/>
            <person name="Wilming L."/>
            <person name="Wray P.W."/>
            <person name="Wu Z."/>
            <person name="Coulson A."/>
            <person name="Vaudin M."/>
            <person name="Sulston J.E."/>
            <person name="Durbin R."/>
            <person name="Hubbard T."/>
            <person name="Wooster R."/>
            <person name="Dunham I."/>
            <person name="Carter N.P."/>
            <person name="McVean G."/>
            <person name="Ross M.T."/>
            <person name="Harrow J."/>
            <person name="Olson M.V."/>
            <person name="Beck S."/>
            <person name="Rogers J."/>
            <person name="Bentley D.R."/>
            <person name="Banerjee R."/>
            <person name="Bryant S.P."/>
            <person name="Burford D.C."/>
            <person name="Burrill W.D."/>
            <person name="Clegg S.M."/>
            <person name="Dhami P."/>
            <person name="Dovey O."/>
            <person name="Faulkner L.M."/>
            <person name="Gribble S.M."/>
            <person name="Langford C.F."/>
            <person name="Pandian R.D."/>
            <person name="Porter K.M."/>
            <person name="Prigmore E."/>
        </authorList>
    </citation>
    <scope>NUCLEOTIDE SEQUENCE [LARGE SCALE GENOMIC DNA]</scope>
</reference>
<evidence type="ECO:0000256" key="10">
    <source>
        <dbReference type="ARBA" id="ARBA00023162"/>
    </source>
</evidence>
<feature type="domain" description="Sushi" evidence="16">
    <location>
        <begin position="19"/>
        <end position="82"/>
    </location>
</feature>
<feature type="domain" description="Sushi" evidence="16">
    <location>
        <begin position="446"/>
        <end position="507"/>
    </location>
</feature>
<evidence type="ECO:0000256" key="6">
    <source>
        <dbReference type="ARBA" id="ARBA00022729"/>
    </source>
</evidence>
<feature type="domain" description="Sushi" evidence="16">
    <location>
        <begin position="144"/>
        <end position="207"/>
    </location>
</feature>
<dbReference type="GeneCards" id="ENSG00000289697"/>
<dbReference type="PROSITE" id="PS50923">
    <property type="entry name" value="SUSHI"/>
    <property type="match status" value="19"/>
</dbReference>
<keyword evidence="10" id="KW-0179">Complement alternate pathway</keyword>
<dbReference type="FunFam" id="2.10.70.10:FF:000041">
    <property type="entry name" value="Complement factor H"/>
    <property type="match status" value="7"/>
</dbReference>
<feature type="domain" description="Sushi" evidence="16">
    <location>
        <begin position="265"/>
        <end position="322"/>
    </location>
</feature>
<dbReference type="GO" id="GO:0005576">
    <property type="term" value="C:extracellular region"/>
    <property type="evidence" value="ECO:0007669"/>
    <property type="project" value="UniProtKB-SubCell"/>
</dbReference>
<sequence length="1504" mass="169888">MRLLAKIICLMLWAICVAEDCNELPPRRNTEILTGSWSDQTYPEGTQAIYKCRPGYRSLGNVIMVCRKGEWVALNPLRKCQKRPCGHPGDTPFGTFTLTGGNVFEYGVKAVYTCNEGYQLLGEINYRECDTDGWTNDIPICEVVKCLPVTAPENGKIVSSAMEPDREYHFGQAVRFVCNSGYKIEGDEEMHCSDDGFWSKEKPKCVEISCKSPDVINGSPISQKIIYKENERFQYKCNMGYEYSERGDAVCTESGWRPLPSCEEKSCDNPYIPNGDYSPLRIKHRTGDEITYQCRNGFYPATRGNTAKCTSTGWIPAPRCTLKPCDYPDIKHGGLYHENMRRPYFPVAVGKYYSYYCDEHFETPSGSYWDHIHCTQDGWSPAVPCLRKCYFPYLENGYNQNHGRKFVQGKSIDVACHPGYALPKAQTTVTCMENGWSPTPRCIRVKTCSKSSIDIENGFISESQYTYALKEKAKYQCKLGYVTADGETSGSITCGKDGWSAQPTCIKSCDIPVFMNARTKNDFTWFKLNDTLDYECHDGYESNTGSTTGSIVCGYNGWSDLPICYERECELPKIDVHLVPDRKKDQYKVGEVLKFSCKPGFTIVGPNSVQCYHFGLSPDLPICKEQVQSCGPPPELLNGNVKEKTKEEYGHSEVVEYYCNPRFLMKGPNKIQCVDGEWTTLPVCIVEESTCGDIPELEHGWAQLSSPPYYYGDSVEFNCSESFTMIGHRSITCIHGVWTQLPQCVAIDKLKKCKSSNLIILEEHLKNKKEFDHNSNIRYRCRGKEGWIHTVCINGRWDPEVNCSMAQIQLCPPPPQIPNSHNMTTTLNYRDGEKVSVLCQENYLIQEGEEITCKDGRWQSIPLCVEKIPCSQPPQIEHGTINSSRSSQESYAHGTKLSYTCEGGFRISEENETTCYMGKWSSPPQCEGLPCKSPPEISHGVVAHMSDSYQYGEEVTYKCFEGFGIDGPAIAKCLGEKWSHPPSCIKTDCLSLPSFENAIPMGEKKDVYKAGEQVTYTCATYYKMDGASNVTCINSRWTGRPTCRDTSCVNPPTVQNAYIVSRQMSKYPSGERVRYQCRSPYEMFGDEEVMCLNGNWTEPPQCKDSTGKCGPPPPIDNGDITSFPLSVYAPASSVEYQCQNLYQLEGNKRITCRNGQWSEPPKCLHPCVISREIMENYNIALRWTAKQKLYSRTVKPCDFPDIKHGGLFHENMRRPYFPVAVGKYYSYYCDEHFETPSGSYWDYIHCTQNGWSPAVPCLRKCYFPYLENGYNQNYGRKFVQGNSTEVACHPGYGLPKAQTTVTCTEKGWSPTPRCIRVRTCSKSDIEIENGFISESSSIYILNKEIQYKCKPGYATADGNSSGSITCLQNGWSAQPICINSSEKCGPPPPISNGDTTSFLLKVYVPQSRVEYQCQPYYELQGSNYVTCSNGEWSEPPRCIHPCIITEENMNKNNIKLKGRSDRKYYAKTGDTIEFMCKLGYNANTSILSFQAVCREGIVEYPRCE</sequence>
<dbReference type="Proteomes" id="UP000005640">
    <property type="component" value="Chromosome 1"/>
</dbReference>
<feature type="disulfide bond" evidence="14">
    <location>
        <begin position="1109"/>
        <end position="1152"/>
    </location>
</feature>
<feature type="domain" description="Sushi" evidence="16">
    <location>
        <begin position="1382"/>
        <end position="1440"/>
    </location>
</feature>
<reference evidence="17 18" key="2">
    <citation type="journal article" date="2004" name="Nature">
        <title>Finishing the euchromatic sequence of the human genome.</title>
        <authorList>
            <consortium name="International Human Genome Sequencing Consortium"/>
        </authorList>
    </citation>
    <scope>NUCLEOTIDE SEQUENCE [LARGE SCALE GENOMIC DNA]</scope>
</reference>
<dbReference type="InterPro" id="IPR035976">
    <property type="entry name" value="Sushi/SCR/CCP_sf"/>
</dbReference>
<dbReference type="FunFam" id="2.10.70.10:FF:000060">
    <property type="entry name" value="Complement inhibitory factor H"/>
    <property type="match status" value="1"/>
</dbReference>
<feature type="domain" description="Sushi" evidence="16">
    <location>
        <begin position="689"/>
        <end position="746"/>
    </location>
</feature>
<feature type="disulfide bond" evidence="14">
    <location>
        <begin position="178"/>
        <end position="205"/>
    </location>
</feature>
<feature type="disulfide bond" evidence="14">
    <location>
        <begin position="989"/>
        <end position="1032"/>
    </location>
</feature>
<feature type="domain" description="Sushi" evidence="16">
    <location>
        <begin position="1318"/>
        <end position="1379"/>
    </location>
</feature>
<evidence type="ECO:0000256" key="1">
    <source>
        <dbReference type="ARBA" id="ARBA00004613"/>
    </source>
</evidence>
<evidence type="ECO:0000256" key="2">
    <source>
        <dbReference type="ARBA" id="ARBA00022525"/>
    </source>
</evidence>
<keyword evidence="8" id="KW-0391">Immunity</keyword>
<keyword evidence="4" id="KW-0765">Sulfation</keyword>
<dbReference type="EMBL" id="KF455128">
    <property type="status" value="NOT_ANNOTATED_CDS"/>
    <property type="molecule type" value="Genomic_DNA"/>
</dbReference>
<feature type="disulfide bond" evidence="14">
    <location>
        <begin position="1384"/>
        <end position="1427"/>
    </location>
</feature>
<evidence type="ECO:0000259" key="16">
    <source>
        <dbReference type="PROSITE" id="PS50923"/>
    </source>
</evidence>
<dbReference type="Ensembl" id="ENST00000696032.1">
    <property type="protein sequence ID" value="ENSP00000512341.1"/>
    <property type="gene ID" value="ENSG00000289697.1"/>
</dbReference>
<dbReference type="InterPro" id="IPR051503">
    <property type="entry name" value="ComplSys_Reg/VirEntry_Med"/>
</dbReference>
<reference evidence="17 18" key="1">
    <citation type="journal article" date="2001" name="Nature">
        <title>Initial sequencing and analysis of the human genome.</title>
        <authorList>
            <consortium name="International Human Genome Sequencing Consortium"/>
            <person name="Lander E.S."/>
            <person name="Linton L.M."/>
            <person name="Birren B."/>
            <person name="Nusbaum C."/>
            <person name="Zody M.C."/>
            <person name="Baldwin J."/>
            <person name="Devon K."/>
            <person name="Dewar K."/>
            <person name="Doyle M."/>
            <person name="FitzHugh W."/>
            <person name="Funke R."/>
            <person name="Gage D."/>
            <person name="Harris K."/>
            <person name="Heaford A."/>
            <person name="Howland J."/>
            <person name="Kann L."/>
            <person name="Lehoczky J."/>
            <person name="LeVine R."/>
            <person name="McEwan P."/>
            <person name="McKernan K."/>
            <person name="Meldrim J."/>
            <person name="Mesirov J.P."/>
            <person name="Miranda C."/>
            <person name="Morris W."/>
            <person name="Naylor J."/>
            <person name="Raymond C."/>
            <person name="Rosetti M."/>
            <person name="Santos R."/>
            <person name="Sheridan A."/>
            <person name="Sougnez C."/>
            <person name="Stange-Thomann N."/>
            <person name="Stojanovic N."/>
            <person name="Subramanian A."/>
            <person name="Wyman D."/>
            <person name="Rogers J."/>
            <person name="Sulston J."/>
            <person name="Ainscough R."/>
            <person name="Beck S."/>
            <person name="Bentley D."/>
            <person name="Burton J."/>
            <person name="Clee C."/>
            <person name="Carter N."/>
            <person name="Coulson A."/>
            <person name="Deadman R."/>
            <person name="Deloukas P."/>
            <person name="Dunham A."/>
            <person name="Dunham I."/>
            <person name="Durbin R."/>
            <person name="French L."/>
            <person name="Grafham D."/>
            <person name="Gregory S."/>
            <person name="Hubbard T."/>
            <person name="Humphray S."/>
            <person name="Hunt A."/>
            <person name="Jones M."/>
            <person name="Lloyd C."/>
            <person name="McMurray A."/>
            <person name="Matthews L."/>
            <person name="Mercer S."/>
            <person name="Milne S."/>
            <person name="Mullikin J.C."/>
            <person name="Mungall A."/>
            <person name="Plumb R."/>
            <person name="Ross M."/>
            <person name="Shownkeen R."/>
            <person name="Sims S."/>
            <person name="Waterston R.H."/>
            <person name="Wilson R.K."/>
            <person name="Hillier L.W."/>
            <person name="McPherson J.D."/>
            <person name="Marra M.A."/>
            <person name="Mardis E.R."/>
            <person name="Fulton L.A."/>
            <person name="Chinwalla A.T."/>
            <person name="Pepin K.H."/>
            <person name="Gish W.R."/>
            <person name="Chissoe S.L."/>
            <person name="Wendl M.C."/>
            <person name="Delehaunty K.D."/>
            <person name="Miner T.L."/>
            <person name="Delehaunty A."/>
            <person name="Kramer J.B."/>
            <person name="Cook L.L."/>
            <person name="Fulton R.S."/>
            <person name="Johnson D.L."/>
            <person name="Minx P.J."/>
            <person name="Clifton S.W."/>
            <person name="Hawkins T."/>
            <person name="Branscomb E."/>
            <person name="Predki P."/>
            <person name="Richardson P."/>
            <person name="Wenning S."/>
            <person name="Slezak T."/>
            <person name="Doggett N."/>
            <person name="Cheng J.F."/>
            <person name="Olsen A."/>
            <person name="Lucas S."/>
            <person name="Elkin C."/>
            <person name="Uberbacher E."/>
            <person name="Frazier M."/>
            <person name="Gibbs R.A."/>
            <person name="Muzny D.M."/>
            <person name="Scherer S.E."/>
            <person name="Bouck J.B."/>
            <person name="Sodergren E.J."/>
            <person name="Worley K.C."/>
            <person name="Rives C.M."/>
            <person name="Gorrell J.H."/>
            <person name="Metzker M.L."/>
            <person name="Naylor S.L."/>
            <person name="Kucherlapati R.S."/>
            <person name="Nelson D.L."/>
            <person name="Weinstock G.M."/>
            <person name="Sakaki Y."/>
            <person name="Fujiyama A."/>
            <person name="Hattori M."/>
            <person name="Yada T."/>
            <person name="Toyoda A."/>
            <person name="Itoh T."/>
            <person name="Kawagoe C."/>
            <person name="Watanabe H."/>
            <person name="Totoki Y."/>
            <person name="Taylor T."/>
            <person name="Weissenbach J."/>
            <person name="Heilig R."/>
            <person name="Saurin W."/>
            <person name="Artiguenave F."/>
            <person name="Brottier P."/>
            <person name="Bruls T."/>
            <person name="Pelletier E."/>
            <person name="Robert C."/>
            <person name="Wincker P."/>
            <person name="Smith D.R."/>
            <person name="Doucette-Stamm L."/>
            <person name="Rubenfield M."/>
            <person name="Weinstock K."/>
            <person name="Lee H.M."/>
            <person name="Dubois J."/>
            <person name="Rosenthal A."/>
            <person name="Platzer M."/>
            <person name="Nyakatura G."/>
            <person name="Taudien S."/>
            <person name="Rump A."/>
            <person name="Yang H."/>
            <person name="Yu J."/>
            <person name="Wang J."/>
            <person name="Huang G."/>
            <person name="Gu J."/>
            <person name="Hood L."/>
            <person name="Rowen L."/>
            <person name="Madan A."/>
            <person name="Qin S."/>
            <person name="Davis R.W."/>
            <person name="Federspiel N.A."/>
            <person name="Abola A.P."/>
            <person name="Proctor M.J."/>
            <person name="Myers R.M."/>
            <person name="Schmutz J."/>
            <person name="Dickson M."/>
            <person name="Grimwood J."/>
            <person name="Cox D.R."/>
            <person name="Olson M.V."/>
            <person name="Kaul R."/>
            <person name="Raymond C."/>
            <person name="Shimizu N."/>
            <person name="Kawasaki K."/>
            <person name="Minoshima S."/>
            <person name="Evans G.A."/>
            <person name="Athanasiou M."/>
            <person name="Schultz R."/>
            <person name="Roe B.A."/>
            <person name="Chen F."/>
            <person name="Pan H."/>
            <person name="Ramser J."/>
            <person name="Lehrach H."/>
            <person name="Reinhardt R."/>
            <person name="McCombie W.R."/>
            <person name="de la Bastide M."/>
            <person name="Dedhia N."/>
            <person name="Blocker H."/>
            <person name="Hornischer K."/>
            <person name="Nordsiek G."/>
            <person name="Agarwala R."/>
            <person name="Aravind L."/>
            <person name="Bailey J.A."/>
            <person name="Bateman A."/>
            <person name="Batzoglou S."/>
            <person name="Birney E."/>
            <person name="Bork P."/>
            <person name="Brown D.G."/>
            <person name="Burge C.B."/>
            <person name="Cerutti L."/>
            <person name="Chen H.C."/>
            <person name="Church D."/>
            <person name="Clamp M."/>
            <person name="Copley R.R."/>
            <person name="Doerks T."/>
            <person name="Eddy S.R."/>
            <person name="Eichler E.E."/>
            <person name="Furey T.S."/>
            <person name="Galagan J."/>
            <person name="Gilbert J.G."/>
            <person name="Harmon C."/>
            <person name="Hayashizaki Y."/>
            <person name="Haussler D."/>
            <person name="Hermjakob H."/>
            <person name="Hokamp K."/>
            <person name="Jang W."/>
            <person name="Johnson L.S."/>
            <person name="Jones T.A."/>
            <person name="Kasif S."/>
            <person name="Kaspryzk A."/>
            <person name="Kennedy S."/>
            <person name="Kent W.J."/>
            <person name="Kitts P."/>
            <person name="Koonin E.V."/>
            <person name="Korf I."/>
            <person name="Kulp D."/>
            <person name="Lancet D."/>
            <person name="Lowe T.M."/>
            <person name="McLysaght A."/>
            <person name="Mikkelsen T."/>
            <person name="Moran J.V."/>
            <person name="Mulder N."/>
            <person name="Pollara V.J."/>
            <person name="Ponting C.P."/>
            <person name="Schuler G."/>
            <person name="Schultz J."/>
            <person name="Slater G."/>
            <person name="Smit A.F."/>
            <person name="Stupka E."/>
            <person name="Szustakowski J."/>
            <person name="Thierry-Mieg D."/>
            <person name="Thierry-Mieg J."/>
            <person name="Wagner L."/>
            <person name="Wallis J."/>
            <person name="Wheeler R."/>
            <person name="Williams A."/>
            <person name="Wolf Y.I."/>
            <person name="Wolfe K.H."/>
            <person name="Yang S.P."/>
            <person name="Yeh R.F."/>
            <person name="Collins F."/>
            <person name="Guyer M.S."/>
            <person name="Peterson J."/>
            <person name="Felsenfeld A."/>
            <person name="Wetterstrand K.A."/>
            <person name="Patrinos A."/>
            <person name="Morgan M.J."/>
            <person name="de Jong P."/>
            <person name="Catanese J.J."/>
            <person name="Osoegawa K."/>
            <person name="Shizuya H."/>
            <person name="Choi S."/>
            <person name="Chen Y.J."/>
        </authorList>
    </citation>
    <scope>NUCLEOTIDE SEQUENCE [LARGE SCALE GENOMIC DNA]</scope>
</reference>
<dbReference type="FunFam" id="2.10.70.10:FF:000130">
    <property type="entry name" value="Complement factor H"/>
    <property type="match status" value="1"/>
</dbReference>
<feature type="domain" description="Sushi" evidence="16">
    <location>
        <begin position="387"/>
        <end position="444"/>
    </location>
</feature>
<comment type="caution">
    <text evidence="14">Lacks conserved residue(s) required for the propagation of feature annotation.</text>
</comment>
<feature type="disulfide bond" evidence="14">
    <location>
        <begin position="630"/>
        <end position="673"/>
    </location>
</feature>
<dbReference type="PANTHER" id="PTHR45785">
    <property type="entry name" value="COMPLEMENT FACTOR H-RELATED"/>
    <property type="match status" value="1"/>
</dbReference>
<evidence type="ECO:0000256" key="7">
    <source>
        <dbReference type="ARBA" id="ARBA00022737"/>
    </source>
</evidence>
<proteinExistence type="predicted"/>
<evidence type="ECO:0000256" key="8">
    <source>
        <dbReference type="ARBA" id="ARBA00022859"/>
    </source>
</evidence>
<evidence type="ECO:0000256" key="4">
    <source>
        <dbReference type="ARBA" id="ARBA00022641"/>
    </source>
</evidence>
<dbReference type="InterPro" id="IPR000436">
    <property type="entry name" value="Sushi_SCR_CCP_dom"/>
</dbReference>
<feature type="domain" description="Sushi" evidence="16">
    <location>
        <begin position="628"/>
        <end position="686"/>
    </location>
</feature>
<feature type="disulfide bond" evidence="14">
    <location>
        <begin position="114"/>
        <end position="141"/>
    </location>
</feature>
<feature type="domain" description="Sushi" evidence="16">
    <location>
        <begin position="208"/>
        <end position="264"/>
    </location>
</feature>
<feature type="signal peptide" evidence="15">
    <location>
        <begin position="1"/>
        <end position="18"/>
    </location>
</feature>
<dbReference type="FunFam" id="2.10.70.10:FF:000054">
    <property type="entry name" value="Complement inhibitory factor H"/>
    <property type="match status" value="2"/>
</dbReference>
<accession>A0A8Q3SIA1</accession>
<keyword evidence="11" id="KW-0325">Glycoprotein</keyword>
<dbReference type="GO" id="GO:0006957">
    <property type="term" value="P:complement activation, alternative pathway"/>
    <property type="evidence" value="ECO:0007669"/>
    <property type="project" value="UniProtKB-KW"/>
</dbReference>
<evidence type="ECO:0000256" key="5">
    <source>
        <dbReference type="ARBA" id="ARBA00022659"/>
    </source>
</evidence>
<keyword evidence="5 14" id="KW-0768">Sushi</keyword>
<feature type="chain" id="PRO_5035796301" description="Complement factor H" evidence="15">
    <location>
        <begin position="19"/>
        <end position="1504"/>
    </location>
</feature>
<keyword evidence="7" id="KW-0677">Repeat</keyword>
<evidence type="ECO:0000256" key="15">
    <source>
        <dbReference type="SAM" id="SignalP"/>
    </source>
</evidence>
<reference evidence="17" key="4">
    <citation type="submission" date="2025-08" db="UniProtKB">
        <authorList>
            <consortium name="Ensembl"/>
        </authorList>
    </citation>
    <scope>IDENTIFICATION</scope>
</reference>
<evidence type="ECO:0000256" key="12">
    <source>
        <dbReference type="ARBA" id="ARBA00055185"/>
    </source>
</evidence>
<evidence type="ECO:0000313" key="17">
    <source>
        <dbReference type="Ensembl" id="ENSP00000512341.1"/>
    </source>
</evidence>
<name>A0A8Q3SIA1_HUMAN</name>
<dbReference type="SUPFAM" id="SSF57535">
    <property type="entry name" value="Complement control module/SCR domain"/>
    <property type="match status" value="21"/>
</dbReference>
<keyword evidence="3" id="KW-0399">Innate immunity</keyword>
<feature type="domain" description="Sushi" evidence="16">
    <location>
        <begin position="567"/>
        <end position="625"/>
    </location>
</feature>
<feature type="domain" description="Sushi" evidence="16">
    <location>
        <begin position="929"/>
        <end position="986"/>
    </location>
</feature>
<dbReference type="EMBL" id="AL049744">
    <property type="status" value="NOT_ANNOTATED_CDS"/>
    <property type="molecule type" value="Genomic_DNA"/>
</dbReference>
<comment type="subcellular location">
    <subcellularLocation>
        <location evidence="1">Secreted</location>
    </subcellularLocation>
</comment>
<protein>
    <recommendedName>
        <fullName evidence="13">Complement factor H</fullName>
    </recommendedName>
</protein>
<keyword evidence="9 14" id="KW-1015">Disulfide bond</keyword>
<keyword evidence="6 15" id="KW-0732">Signal</keyword>
<dbReference type="GO" id="GO:0030449">
    <property type="term" value="P:regulation of complement activation"/>
    <property type="evidence" value="ECO:0007669"/>
    <property type="project" value="UniProtKB-ARBA"/>
</dbReference>
<feature type="disulfide bond" evidence="14">
    <location>
        <begin position="1048"/>
        <end position="1091"/>
    </location>
</feature>
<dbReference type="SMART" id="SM00032">
    <property type="entry name" value="CCP"/>
    <property type="match status" value="23"/>
</dbReference>
<dbReference type="Gene3D" id="2.10.70.10">
    <property type="entry name" value="Complement Module, domain 1"/>
    <property type="match status" value="25"/>
</dbReference>
<feature type="domain" description="Sushi" evidence="16">
    <location>
        <begin position="809"/>
        <end position="866"/>
    </location>
</feature>
<dbReference type="EMBL" id="KF455126">
    <property type="status" value="NOT_ANNOTATED_CDS"/>
    <property type="molecule type" value="Genomic_DNA"/>
</dbReference>
<feature type="domain" description="Sushi" evidence="16">
    <location>
        <begin position="987"/>
        <end position="1045"/>
    </location>
</feature>
<dbReference type="EMBL" id="AL049741">
    <property type="status" value="NOT_ANNOTATED_CDS"/>
    <property type="molecule type" value="Genomic_DNA"/>
</dbReference>
<evidence type="ECO:0000256" key="11">
    <source>
        <dbReference type="ARBA" id="ARBA00023180"/>
    </source>
</evidence>
<dbReference type="FunFam" id="2.10.70.10:FF:000026">
    <property type="entry name" value="Complement inhibitory factor H"/>
    <property type="match status" value="8"/>
</dbReference>
<evidence type="ECO:0000256" key="14">
    <source>
        <dbReference type="PROSITE-ProRule" id="PRU00302"/>
    </source>
</evidence>
<dbReference type="PANTHER" id="PTHR45785:SF7">
    <property type="entry name" value="COMPLEMENT FACTOR H"/>
    <property type="match status" value="1"/>
</dbReference>
<feature type="domain" description="Sushi" evidence="16">
    <location>
        <begin position="83"/>
        <end position="143"/>
    </location>
</feature>
<evidence type="ECO:0000313" key="18">
    <source>
        <dbReference type="Proteomes" id="UP000005640"/>
    </source>
</evidence>